<dbReference type="FunFam" id="3.40.390.10:FF:000009">
    <property type="entry name" value="Oligopeptidase A"/>
    <property type="match status" value="1"/>
</dbReference>
<evidence type="ECO:0000256" key="6">
    <source>
        <dbReference type="ARBA" id="ARBA00023049"/>
    </source>
</evidence>
<dbReference type="InterPro" id="IPR001567">
    <property type="entry name" value="Pept_M3A_M3B_dom"/>
</dbReference>
<evidence type="ECO:0000313" key="12">
    <source>
        <dbReference type="EMBL" id="CAA6822501.1"/>
    </source>
</evidence>
<protein>
    <recommendedName>
        <fullName evidence="8">oligopeptidase A</fullName>
        <ecNumber evidence="8">3.4.24.70</ecNumber>
    </recommendedName>
</protein>
<reference evidence="12" key="1">
    <citation type="submission" date="2020-01" db="EMBL/GenBank/DDBJ databases">
        <authorList>
            <person name="Meier V. D."/>
            <person name="Meier V D."/>
        </authorList>
    </citation>
    <scope>NUCLEOTIDE SEQUENCE</scope>
    <source>
        <strain evidence="12">HLG_WM_MAG_07</strain>
    </source>
</reference>
<evidence type="ECO:0000256" key="3">
    <source>
        <dbReference type="ARBA" id="ARBA00022723"/>
    </source>
</evidence>
<keyword evidence="5 9" id="KW-0862">Zinc</keyword>
<comment type="similarity">
    <text evidence="1 9">Belongs to the peptidase M3 family.</text>
</comment>
<dbReference type="GO" id="GO:0005829">
    <property type="term" value="C:cytosol"/>
    <property type="evidence" value="ECO:0007669"/>
    <property type="project" value="UniProtKB-ARBA"/>
</dbReference>
<evidence type="ECO:0000259" key="10">
    <source>
        <dbReference type="Pfam" id="PF01432"/>
    </source>
</evidence>
<feature type="domain" description="Peptidase M3A/M3B catalytic" evidence="10">
    <location>
        <begin position="220"/>
        <end position="673"/>
    </location>
</feature>
<dbReference type="Gene3D" id="1.10.1370.10">
    <property type="entry name" value="Neurolysin, domain 3"/>
    <property type="match status" value="1"/>
</dbReference>
<dbReference type="AlphaFoldDB" id="A0A6S6THF5"/>
<sequence>MSMNPLLDNSSLPAFSQIRVEHVVPGIKALIKKSKKDIDELVAKVDMEPKDFLEAIQSIDNQFTKAWSPVRHMNSVMNSAELREAYTACLPLLSAYSTEVGQNEALYNRYKTVAENEEQLTTAEKKLVENALRDFRLTGVSLDKEKKAEYKTLSSRLSEVSSKYSDNVLDATNAWIKSVHDEQVLSGLPDSAVAMARSAAKEREYEGYVFTLDFPHYIAVMTYADDRAFREEMYRAFSTKASDQSAGGKWDNQQLMEEILYLRHQRASLLGFENYAEQSLYSKMAKSPQQVLVFLNDLLDKSKPQSVEEVNILKDYAAKHLDIQDLQPWDFGYVSEKVKEESLGFSEEELKPWFVVDKVIEGLFELVEQLYSVSITLNESADVWHSDVKLYDIKNQSGELIAQFYFDLYARQHKRGGAWMDSYCGRFQSANGLQTPVAYMTCNSAPPVEGKPTLFTHDEVITLFHEFGHGLHHMLTTVDALEVAGISGVEWDAVELPSQFMENWCWEKQSLDLFAKHYQTGEVIPDELFEKMQAGRHFNSGIAMLRQLEFALFDMRLHMDANLTRYADIQGILQAVRLKTATLKVPEYNRFQNSFSHIFAGGYAAGYYSYKWAEVLSADAFSKFEEQGLFDQTTATQFKQEILERGGSRPAVESFKAFMGREPKVDALLRHSGIKAA</sequence>
<dbReference type="GO" id="GO:0004222">
    <property type="term" value="F:metalloendopeptidase activity"/>
    <property type="evidence" value="ECO:0007669"/>
    <property type="project" value="UniProtKB-EC"/>
</dbReference>
<organism evidence="12">
    <name type="scientific">uncultured Thiotrichaceae bacterium</name>
    <dbReference type="NCBI Taxonomy" id="298394"/>
    <lineage>
        <taxon>Bacteria</taxon>
        <taxon>Pseudomonadati</taxon>
        <taxon>Pseudomonadota</taxon>
        <taxon>Gammaproteobacteria</taxon>
        <taxon>Thiotrichales</taxon>
        <taxon>Thiotrichaceae</taxon>
        <taxon>environmental samples</taxon>
    </lineage>
</organism>
<dbReference type="InterPro" id="IPR024077">
    <property type="entry name" value="Neurolysin/TOP_dom2"/>
</dbReference>
<evidence type="ECO:0000256" key="9">
    <source>
        <dbReference type="RuleBase" id="RU003435"/>
    </source>
</evidence>
<name>A0A6S6THF5_9GAMM</name>
<keyword evidence="6 9" id="KW-0482">Metalloprotease</keyword>
<evidence type="ECO:0000256" key="1">
    <source>
        <dbReference type="ARBA" id="ARBA00006040"/>
    </source>
</evidence>
<evidence type="ECO:0000256" key="8">
    <source>
        <dbReference type="ARBA" id="ARBA00026100"/>
    </source>
</evidence>
<dbReference type="InterPro" id="IPR024079">
    <property type="entry name" value="MetalloPept_cat_dom_sf"/>
</dbReference>
<evidence type="ECO:0000259" key="11">
    <source>
        <dbReference type="Pfam" id="PF19310"/>
    </source>
</evidence>
<dbReference type="Pfam" id="PF01432">
    <property type="entry name" value="Peptidase_M3"/>
    <property type="match status" value="1"/>
</dbReference>
<dbReference type="CDD" id="cd06456">
    <property type="entry name" value="M3A_DCP"/>
    <property type="match status" value="1"/>
</dbReference>
<dbReference type="PANTHER" id="PTHR43660">
    <property type="entry name" value="DIPEPTIDYL CARBOXYPEPTIDASE"/>
    <property type="match status" value="1"/>
</dbReference>
<dbReference type="EC" id="3.4.24.70" evidence="8"/>
<dbReference type="InterPro" id="IPR034005">
    <property type="entry name" value="M3A_DCP"/>
</dbReference>
<evidence type="ECO:0000256" key="7">
    <source>
        <dbReference type="ARBA" id="ARBA00024603"/>
    </source>
</evidence>
<evidence type="ECO:0000256" key="4">
    <source>
        <dbReference type="ARBA" id="ARBA00022801"/>
    </source>
</evidence>
<keyword evidence="2 9" id="KW-0645">Protease</keyword>
<dbReference type="EMBL" id="CACVAY010000110">
    <property type="protein sequence ID" value="CAA6822501.1"/>
    <property type="molecule type" value="Genomic_DNA"/>
</dbReference>
<comment type="catalytic activity">
    <reaction evidence="7">
        <text>Hydrolysis of oligopeptides, with broad specificity. Gly or Ala commonly occur as P1 or P1' residues, but more distant residues are also important, as is shown by the fact that Z-Gly-Pro-Gly-|-Gly-Pro-Ala is cleaved, but not Z-(Gly)(5).</text>
        <dbReference type="EC" id="3.4.24.70"/>
    </reaction>
</comment>
<keyword evidence="4 9" id="KW-0378">Hydrolase</keyword>
<dbReference type="GO" id="GO:0046872">
    <property type="term" value="F:metal ion binding"/>
    <property type="evidence" value="ECO:0007669"/>
    <property type="project" value="UniProtKB-UniRule"/>
</dbReference>
<dbReference type="Pfam" id="PF19310">
    <property type="entry name" value="TOP_N"/>
    <property type="match status" value="1"/>
</dbReference>
<evidence type="ECO:0000256" key="2">
    <source>
        <dbReference type="ARBA" id="ARBA00022670"/>
    </source>
</evidence>
<dbReference type="InterPro" id="IPR045090">
    <property type="entry name" value="Pept_M3A_M3B"/>
</dbReference>
<dbReference type="InterPro" id="IPR045666">
    <property type="entry name" value="OpdA_N"/>
</dbReference>
<evidence type="ECO:0000256" key="5">
    <source>
        <dbReference type="ARBA" id="ARBA00022833"/>
    </source>
</evidence>
<dbReference type="Gene3D" id="3.40.390.10">
    <property type="entry name" value="Collagenase (Catalytic Domain)"/>
    <property type="match status" value="1"/>
</dbReference>
<gene>
    <name evidence="12" type="ORF">HELGO_WM6356</name>
</gene>
<dbReference type="PANTHER" id="PTHR43660:SF1">
    <property type="entry name" value="DIPEPTIDYL CARBOXYPEPTIDASE"/>
    <property type="match status" value="1"/>
</dbReference>
<comment type="cofactor">
    <cofactor evidence="9">
        <name>Zn(2+)</name>
        <dbReference type="ChEBI" id="CHEBI:29105"/>
    </cofactor>
    <text evidence="9">Binds 1 zinc ion.</text>
</comment>
<dbReference type="SUPFAM" id="SSF55486">
    <property type="entry name" value="Metalloproteases ('zincins'), catalytic domain"/>
    <property type="match status" value="1"/>
</dbReference>
<keyword evidence="3 9" id="KW-0479">Metal-binding</keyword>
<dbReference type="InterPro" id="IPR024080">
    <property type="entry name" value="Neurolysin/TOP_N"/>
</dbReference>
<proteinExistence type="inferred from homology"/>
<feature type="domain" description="Oligopeptidase A N-terminal" evidence="11">
    <location>
        <begin position="27"/>
        <end position="147"/>
    </location>
</feature>
<dbReference type="Gene3D" id="1.20.1050.40">
    <property type="entry name" value="Endopeptidase. Chain P, domain 1"/>
    <property type="match status" value="1"/>
</dbReference>
<dbReference type="GO" id="GO:0006508">
    <property type="term" value="P:proteolysis"/>
    <property type="evidence" value="ECO:0007669"/>
    <property type="project" value="UniProtKB-KW"/>
</dbReference>
<accession>A0A6S6THF5</accession>